<dbReference type="AlphaFoldDB" id="A0A9P4YD86"/>
<feature type="non-terminal residue" evidence="4">
    <location>
        <position position="1"/>
    </location>
</feature>
<dbReference type="InterPro" id="IPR005627">
    <property type="entry name" value="CutC-like"/>
</dbReference>
<feature type="region of interest" description="Disordered" evidence="3">
    <location>
        <begin position="56"/>
        <end position="81"/>
    </location>
</feature>
<comment type="similarity">
    <text evidence="1">Belongs to the CutC family.</text>
</comment>
<dbReference type="EMBL" id="MU032344">
    <property type="protein sequence ID" value="KAF3770849.1"/>
    <property type="molecule type" value="Genomic_DNA"/>
</dbReference>
<reference evidence="4" key="1">
    <citation type="journal article" date="2020" name="Phytopathology">
        <title>Genome sequence of the chestnut blight fungus Cryphonectria parasitica EP155: A fundamental resource for an archetypical invasive plant pathogen.</title>
        <authorList>
            <person name="Crouch J.A."/>
            <person name="Dawe A."/>
            <person name="Aerts A."/>
            <person name="Barry K."/>
            <person name="Churchill A.C.L."/>
            <person name="Grimwood J."/>
            <person name="Hillman B."/>
            <person name="Milgroom M.G."/>
            <person name="Pangilinan J."/>
            <person name="Smith M."/>
            <person name="Salamov A."/>
            <person name="Schmutz J."/>
            <person name="Yadav J."/>
            <person name="Grigoriev I.V."/>
            <person name="Nuss D."/>
        </authorList>
    </citation>
    <scope>NUCLEOTIDE SEQUENCE</scope>
    <source>
        <strain evidence="4">EP155</strain>
    </source>
</reference>
<feature type="non-terminal residue" evidence="4">
    <location>
        <position position="220"/>
    </location>
</feature>
<keyword evidence="5" id="KW-1185">Reference proteome</keyword>
<name>A0A9P4YD86_CRYP1</name>
<dbReference type="GeneID" id="63832787"/>
<accession>A0A9P4YD86</accession>
<dbReference type="PANTHER" id="PTHR12598">
    <property type="entry name" value="COPPER HOMEOSTASIS PROTEIN CUTC"/>
    <property type="match status" value="1"/>
</dbReference>
<dbReference type="Gene3D" id="3.20.20.380">
    <property type="entry name" value="Copper homeostasis (CutC) domain"/>
    <property type="match status" value="1"/>
</dbReference>
<sequence>EVPVFSSSSAHLAISAGAHRLELNRANSYPQGGLTPSLSDLEALSSYSTVPLRVMIRPRGPPPPLVGEDDSGSTTTTTTTTPDFIYSDAEMEEMRERIKEFVGSGLLRRERGDGFVFGVLRRILEDKGKAVVVVDVERNRELVRLAGGLACVFHRAFDDILGTQGATPEEALADLHHCGFHGLLTSGGPGSAADHTETLARIVRSAPERIREVIIGGGVR</sequence>
<dbReference type="OrthoDB" id="7392499at2759"/>
<dbReference type="PANTHER" id="PTHR12598:SF0">
    <property type="entry name" value="COPPER HOMEOSTASIS PROTEIN CUTC HOMOLOG"/>
    <property type="match status" value="1"/>
</dbReference>
<dbReference type="GO" id="GO:0005507">
    <property type="term" value="F:copper ion binding"/>
    <property type="evidence" value="ECO:0007669"/>
    <property type="project" value="TreeGrafter"/>
</dbReference>
<evidence type="ECO:0000256" key="2">
    <source>
        <dbReference type="ARBA" id="ARBA00019014"/>
    </source>
</evidence>
<proteinExistence type="inferred from homology"/>
<evidence type="ECO:0000256" key="3">
    <source>
        <dbReference type="SAM" id="MobiDB-lite"/>
    </source>
</evidence>
<evidence type="ECO:0000256" key="1">
    <source>
        <dbReference type="ARBA" id="ARBA00007768"/>
    </source>
</evidence>
<protein>
    <recommendedName>
        <fullName evidence="2">Copper homeostasis protein cutC homolog</fullName>
    </recommendedName>
</protein>
<evidence type="ECO:0000313" key="5">
    <source>
        <dbReference type="Proteomes" id="UP000803844"/>
    </source>
</evidence>
<dbReference type="Proteomes" id="UP000803844">
    <property type="component" value="Unassembled WGS sequence"/>
</dbReference>
<evidence type="ECO:0000313" key="4">
    <source>
        <dbReference type="EMBL" id="KAF3770849.1"/>
    </source>
</evidence>
<dbReference type="Pfam" id="PF03932">
    <property type="entry name" value="CutC"/>
    <property type="match status" value="2"/>
</dbReference>
<dbReference type="SUPFAM" id="SSF110395">
    <property type="entry name" value="CutC-like"/>
    <property type="match status" value="1"/>
</dbReference>
<organism evidence="4 5">
    <name type="scientific">Cryphonectria parasitica (strain ATCC 38755 / EP155)</name>
    <dbReference type="NCBI Taxonomy" id="660469"/>
    <lineage>
        <taxon>Eukaryota</taxon>
        <taxon>Fungi</taxon>
        <taxon>Dikarya</taxon>
        <taxon>Ascomycota</taxon>
        <taxon>Pezizomycotina</taxon>
        <taxon>Sordariomycetes</taxon>
        <taxon>Sordariomycetidae</taxon>
        <taxon>Diaporthales</taxon>
        <taxon>Cryphonectriaceae</taxon>
        <taxon>Cryphonectria-Endothia species complex</taxon>
        <taxon>Cryphonectria</taxon>
    </lineage>
</organism>
<gene>
    <name evidence="4" type="ORF">M406DRAFT_223576</name>
</gene>
<dbReference type="RefSeq" id="XP_040781810.1">
    <property type="nucleotide sequence ID" value="XM_040915658.1"/>
</dbReference>
<dbReference type="InterPro" id="IPR036822">
    <property type="entry name" value="CutC-like_dom_sf"/>
</dbReference>
<comment type="caution">
    <text evidence="4">The sequence shown here is derived from an EMBL/GenBank/DDBJ whole genome shotgun (WGS) entry which is preliminary data.</text>
</comment>